<feature type="transmembrane region" description="Helical" evidence="1">
    <location>
        <begin position="480"/>
        <end position="502"/>
    </location>
</feature>
<sequence length="511" mass="57618">MDGMQMNSTGDVPIEYDFENYANNMNKYLWAHIICMMIAYVLILPTGIVLAMAKSKAHIPVQVTYVLLTFVGYIFAHLSHHHASHNDYYKGNIHRPVGRVFMWMSFVIVVFGIVTTFIKRTILKAYPSSQSLGSSPVDGKRTEQSMKNCLSYDAPLLENEDTQEDLESFDEGASPRDNQSTFAFNNLKKVSLPKGKLILLSVLRYTHRILGHLWLYMGFFEVCTGLVLLAGIFRGSHIFNGLAHWIKGALFLWYGILSFGEYLGAFAEYGWAWNLRPKLSQSGLRRFVPSKEMVESSVLFTYGITNVWLERLGNTDGVWNHHDMQHVSIAFMLWWAGLCGIFVESKMVRRFLNTGLSYALHQSPHEEGNSTTDESPSASLNLFPAITVFFTGIMMSSHEQKSQISTVIHVIWGRLLSAAAVSRACTYVLLYIKRPSSPWPTRPPTEIITSFCLICGGIMFMASSYDVVNKIRVNGLSAMLLMNVCVALTCIIMCLELFFLGLKGYAHAKHN</sequence>
<evidence type="ECO:0000259" key="3">
    <source>
        <dbReference type="Pfam" id="PF10355"/>
    </source>
</evidence>
<dbReference type="Pfam" id="PF10348">
    <property type="entry name" value="DUF2427"/>
    <property type="match status" value="1"/>
</dbReference>
<proteinExistence type="predicted"/>
<feature type="transmembrane region" description="Helical" evidence="1">
    <location>
        <begin position="411"/>
        <end position="432"/>
    </location>
</feature>
<evidence type="ECO:0000313" key="5">
    <source>
        <dbReference type="Proteomes" id="UP001212411"/>
    </source>
</evidence>
<dbReference type="InterPro" id="IPR018827">
    <property type="entry name" value="YTP1_C"/>
</dbReference>
<feature type="transmembrane region" description="Helical" evidence="1">
    <location>
        <begin position="100"/>
        <end position="118"/>
    </location>
</feature>
<keyword evidence="1" id="KW-0812">Transmembrane</keyword>
<name>A0AAE9W7Y2_9SCHI</name>
<feature type="domain" description="Protein YTP1-like C-terminal" evidence="3">
    <location>
        <begin position="218"/>
        <end position="503"/>
    </location>
</feature>
<protein>
    <submittedName>
        <fullName evidence="4">DUF2427 family conserved fungal protein</fullName>
    </submittedName>
</protein>
<dbReference type="RefSeq" id="XP_056034809.1">
    <property type="nucleotide sequence ID" value="XM_056178898.1"/>
</dbReference>
<feature type="transmembrane region" description="Helical" evidence="1">
    <location>
        <begin position="63"/>
        <end position="80"/>
    </location>
</feature>
<keyword evidence="5" id="KW-1185">Reference proteome</keyword>
<feature type="transmembrane region" description="Helical" evidence="1">
    <location>
        <begin position="253"/>
        <end position="272"/>
    </location>
</feature>
<feature type="domain" description="DUF2427" evidence="2">
    <location>
        <begin position="19"/>
        <end position="116"/>
    </location>
</feature>
<dbReference type="InterPro" id="IPR018825">
    <property type="entry name" value="DUF2427"/>
</dbReference>
<feature type="transmembrane region" description="Helical" evidence="1">
    <location>
        <begin position="324"/>
        <end position="343"/>
    </location>
</feature>
<keyword evidence="1" id="KW-1133">Transmembrane helix</keyword>
<dbReference type="AlphaFoldDB" id="A0AAE9W7Y2"/>
<reference evidence="4 5" key="1">
    <citation type="journal article" date="2023" name="G3 (Bethesda)">
        <title>A high-quality reference genome for the fission yeast Schizosaccharomyces osmophilus.</title>
        <authorList>
            <person name="Jia G.S."/>
            <person name="Zhang W.C."/>
            <person name="Liang Y."/>
            <person name="Liu X.H."/>
            <person name="Rhind N."/>
            <person name="Pidoux A."/>
            <person name="Brysch-Herzberg M."/>
            <person name="Du L.L."/>
        </authorList>
    </citation>
    <scope>NUCLEOTIDE SEQUENCE [LARGE SCALE GENOMIC DNA]</scope>
    <source>
        <strain evidence="4 5">CBS 15793</strain>
    </source>
</reference>
<organism evidence="4 5">
    <name type="scientific">Schizosaccharomyces osmophilus</name>
    <dbReference type="NCBI Taxonomy" id="2545709"/>
    <lineage>
        <taxon>Eukaryota</taxon>
        <taxon>Fungi</taxon>
        <taxon>Dikarya</taxon>
        <taxon>Ascomycota</taxon>
        <taxon>Taphrinomycotina</taxon>
        <taxon>Schizosaccharomycetes</taxon>
        <taxon>Schizosaccharomycetales</taxon>
        <taxon>Schizosaccharomycetaceae</taxon>
        <taxon>Schizosaccharomyces</taxon>
    </lineage>
</organism>
<evidence type="ECO:0000313" key="4">
    <source>
        <dbReference type="EMBL" id="WBW70566.1"/>
    </source>
</evidence>
<feature type="transmembrane region" description="Helical" evidence="1">
    <location>
        <begin position="213"/>
        <end position="233"/>
    </location>
</feature>
<dbReference type="Pfam" id="PF10355">
    <property type="entry name" value="Ytp1"/>
    <property type="match status" value="1"/>
</dbReference>
<dbReference type="EMBL" id="CP115611">
    <property type="protein sequence ID" value="WBW70566.1"/>
    <property type="molecule type" value="Genomic_DNA"/>
</dbReference>
<dbReference type="GeneID" id="80873587"/>
<keyword evidence="1" id="KW-0472">Membrane</keyword>
<feature type="transmembrane region" description="Helical" evidence="1">
    <location>
        <begin position="447"/>
        <end position="468"/>
    </location>
</feature>
<dbReference type="PANTHER" id="PTHR31685">
    <property type="entry name" value="INTEGRAL MEMBRANE PROTEIN (AFU_ORTHOLOGUE AFUA_6G12730)-RELATED"/>
    <property type="match status" value="1"/>
</dbReference>
<evidence type="ECO:0000259" key="2">
    <source>
        <dbReference type="Pfam" id="PF10348"/>
    </source>
</evidence>
<feature type="transmembrane region" description="Helical" evidence="1">
    <location>
        <begin position="29"/>
        <end position="51"/>
    </location>
</feature>
<feature type="transmembrane region" description="Helical" evidence="1">
    <location>
        <begin position="293"/>
        <end position="309"/>
    </location>
</feature>
<dbReference type="PANTHER" id="PTHR31685:SF3">
    <property type="entry name" value="INTEGRAL MEMBRANE PROTEIN (AFU_ORTHOLOGUE AFUA_6G12730)"/>
    <property type="match status" value="1"/>
</dbReference>
<evidence type="ECO:0000256" key="1">
    <source>
        <dbReference type="SAM" id="Phobius"/>
    </source>
</evidence>
<dbReference type="Proteomes" id="UP001212411">
    <property type="component" value="Chromosome 1"/>
</dbReference>
<dbReference type="KEGG" id="som:SOMG_00100"/>
<accession>A0AAE9W7Y2</accession>
<gene>
    <name evidence="4" type="ORF">SOMG_00100</name>
</gene>